<protein>
    <submittedName>
        <fullName evidence="1">Uncharacterized protein</fullName>
    </submittedName>
</protein>
<keyword evidence="2" id="KW-1185">Reference proteome</keyword>
<dbReference type="OrthoDB" id="439917at2759"/>
<gene>
    <name evidence="1" type="ORF">CI109_102439</name>
</gene>
<evidence type="ECO:0000313" key="2">
    <source>
        <dbReference type="Proteomes" id="UP000322225"/>
    </source>
</evidence>
<dbReference type="InterPro" id="IPR048661">
    <property type="entry name" value="CPL1-like"/>
</dbReference>
<dbReference type="RefSeq" id="XP_031861271.1">
    <property type="nucleotide sequence ID" value="XM_032004406.1"/>
</dbReference>
<name>A0A5M6BZZ8_9TREE</name>
<dbReference type="GeneID" id="43588540"/>
<dbReference type="KEGG" id="ksn:43588540"/>
<organism evidence="1 2">
    <name type="scientific">Kwoniella shandongensis</name>
    <dbReference type="NCBI Taxonomy" id="1734106"/>
    <lineage>
        <taxon>Eukaryota</taxon>
        <taxon>Fungi</taxon>
        <taxon>Dikarya</taxon>
        <taxon>Basidiomycota</taxon>
        <taxon>Agaricomycotina</taxon>
        <taxon>Tremellomycetes</taxon>
        <taxon>Tremellales</taxon>
        <taxon>Cryptococcaceae</taxon>
        <taxon>Kwoniella</taxon>
    </lineage>
</organism>
<proteinExistence type="predicted"/>
<dbReference type="PANTHER" id="PTHR35192:SF2">
    <property type="entry name" value="APPLE DOMAIN-CONTAINING PROTEIN"/>
    <property type="match status" value="1"/>
</dbReference>
<sequence>MVTLPHSIQRLIFVFILAAPLLSIAAPAAAAAADPPSKLQPRAPMPSRRMGATKRSKKVEPLKKKDYSSFLCPGGSVACPIPPDEITPESAVTLQSGLNSLADWFKVGFECVELDTELNSCGGCLALGAGQDCTTILNARATGCEFGTCQVYSCFEGYVVSPDRTTCVKKGSMTPATPVTAIGGPDSEPDSNDQQVVMARR</sequence>
<reference evidence="1" key="1">
    <citation type="submission" date="2017-08" db="EMBL/GenBank/DDBJ databases">
        <authorList>
            <person name="Cuomo C."/>
            <person name="Billmyre B."/>
            <person name="Heitman J."/>
        </authorList>
    </citation>
    <scope>NUCLEOTIDE SEQUENCE</scope>
    <source>
        <strain evidence="1">CBS 12478</strain>
    </source>
</reference>
<dbReference type="Proteomes" id="UP000322225">
    <property type="component" value="Chromosome 4"/>
</dbReference>
<dbReference type="EMBL" id="CP144054">
    <property type="protein sequence ID" value="WWD17993.1"/>
    <property type="molecule type" value="Genomic_DNA"/>
</dbReference>
<dbReference type="PANTHER" id="PTHR35192">
    <property type="entry name" value="PROTEIN, PUTATIVE-RELATED"/>
    <property type="match status" value="1"/>
</dbReference>
<evidence type="ECO:0000313" key="1">
    <source>
        <dbReference type="EMBL" id="WWD17993.1"/>
    </source>
</evidence>
<accession>A0A5M6BZZ8</accession>
<dbReference type="AlphaFoldDB" id="A0A5M6BZZ8"/>
<reference evidence="1" key="2">
    <citation type="submission" date="2024-01" db="EMBL/GenBank/DDBJ databases">
        <title>Comparative genomics of Cryptococcus and Kwoniella reveals pathogenesis evolution and contrasting modes of karyotype evolution via chromosome fusion or intercentromeric recombination.</title>
        <authorList>
            <person name="Coelho M.A."/>
            <person name="David-Palma M."/>
            <person name="Shea T."/>
            <person name="Bowers K."/>
            <person name="McGinley-Smith S."/>
            <person name="Mohammad A.W."/>
            <person name="Gnirke A."/>
            <person name="Yurkov A.M."/>
            <person name="Nowrousian M."/>
            <person name="Sun S."/>
            <person name="Cuomo C.A."/>
            <person name="Heitman J."/>
        </authorList>
    </citation>
    <scope>NUCLEOTIDE SEQUENCE</scope>
    <source>
        <strain evidence="1">CBS 12478</strain>
    </source>
</reference>
<dbReference type="Pfam" id="PF21671">
    <property type="entry name" value="CPL1-like"/>
    <property type="match status" value="1"/>
</dbReference>
<dbReference type="InterPro" id="IPR038955">
    <property type="entry name" value="PriA/CPL1_fungi"/>
</dbReference>